<dbReference type="Proteomes" id="UP000606786">
    <property type="component" value="Unassembled WGS sequence"/>
</dbReference>
<organism evidence="2 3">
    <name type="scientific">Ceratitis capitata</name>
    <name type="common">Mediterranean fruit fly</name>
    <name type="synonym">Tephritis capitata</name>
    <dbReference type="NCBI Taxonomy" id="7213"/>
    <lineage>
        <taxon>Eukaryota</taxon>
        <taxon>Metazoa</taxon>
        <taxon>Ecdysozoa</taxon>
        <taxon>Arthropoda</taxon>
        <taxon>Hexapoda</taxon>
        <taxon>Insecta</taxon>
        <taxon>Pterygota</taxon>
        <taxon>Neoptera</taxon>
        <taxon>Endopterygota</taxon>
        <taxon>Diptera</taxon>
        <taxon>Brachycera</taxon>
        <taxon>Muscomorpha</taxon>
        <taxon>Tephritoidea</taxon>
        <taxon>Tephritidae</taxon>
        <taxon>Ceratitis</taxon>
        <taxon>Ceratitis</taxon>
    </lineage>
</organism>
<reference evidence="2" key="1">
    <citation type="submission" date="2020-11" db="EMBL/GenBank/DDBJ databases">
        <authorList>
            <person name="Whitehead M."/>
        </authorList>
    </citation>
    <scope>NUCLEOTIDE SEQUENCE</scope>
    <source>
        <strain evidence="2">EGII</strain>
    </source>
</reference>
<name>A0A811VC40_CERCA</name>
<feature type="region of interest" description="Disordered" evidence="1">
    <location>
        <begin position="1"/>
        <end position="21"/>
    </location>
</feature>
<gene>
    <name evidence="2" type="ORF">CCAP1982_LOCUS19851</name>
</gene>
<sequence>MPHNNTYQNPTATTTIAHKQRATAPLRQSSASTVQRHILHCGAHGLLVAGRFGLYSLPDAPAVGPPTRKSVSFHLRNSGAVNQQDAQKF</sequence>
<dbReference type="EMBL" id="CAJHJT010000056">
    <property type="protein sequence ID" value="CAD7011739.1"/>
    <property type="molecule type" value="Genomic_DNA"/>
</dbReference>
<comment type="caution">
    <text evidence="2">The sequence shown here is derived from an EMBL/GenBank/DDBJ whole genome shotgun (WGS) entry which is preliminary data.</text>
</comment>
<evidence type="ECO:0000313" key="3">
    <source>
        <dbReference type="Proteomes" id="UP000606786"/>
    </source>
</evidence>
<keyword evidence="3" id="KW-1185">Reference proteome</keyword>
<dbReference type="AlphaFoldDB" id="A0A811VC40"/>
<protein>
    <submittedName>
        <fullName evidence="2">(Mediterranean fruit fly) hypothetical protein</fullName>
    </submittedName>
</protein>
<proteinExistence type="predicted"/>
<evidence type="ECO:0000313" key="2">
    <source>
        <dbReference type="EMBL" id="CAD7011739.1"/>
    </source>
</evidence>
<accession>A0A811VC40</accession>
<evidence type="ECO:0000256" key="1">
    <source>
        <dbReference type="SAM" id="MobiDB-lite"/>
    </source>
</evidence>
<feature type="compositionally biased region" description="Polar residues" evidence="1">
    <location>
        <begin position="1"/>
        <end position="17"/>
    </location>
</feature>